<dbReference type="EMBL" id="JBEPIJ010000004">
    <property type="protein sequence ID" value="MES0873476.1"/>
    <property type="molecule type" value="Genomic_DNA"/>
</dbReference>
<dbReference type="RefSeq" id="WP_352888189.1">
    <property type="nucleotide sequence ID" value="NZ_JBEPIJ010000004.1"/>
</dbReference>
<dbReference type="PANTHER" id="PTHR35175:SF2">
    <property type="entry name" value="DUF1289 DOMAIN-CONTAINING PROTEIN"/>
    <property type="match status" value="1"/>
</dbReference>
<proteinExistence type="predicted"/>
<dbReference type="Pfam" id="PF06945">
    <property type="entry name" value="DUF1289"/>
    <property type="match status" value="1"/>
</dbReference>
<dbReference type="PANTHER" id="PTHR35175">
    <property type="entry name" value="DUF1289 DOMAIN-CONTAINING PROTEIN"/>
    <property type="match status" value="1"/>
</dbReference>
<gene>
    <name evidence="1" type="ORF">ABSH63_05570</name>
</gene>
<dbReference type="Proteomes" id="UP001465331">
    <property type="component" value="Unassembled WGS sequence"/>
</dbReference>
<dbReference type="InterPro" id="IPR010710">
    <property type="entry name" value="DUF1289"/>
</dbReference>
<keyword evidence="2" id="KW-1185">Reference proteome</keyword>
<protein>
    <submittedName>
        <fullName evidence="1">DUF1289 domain-containing protein</fullName>
    </submittedName>
</protein>
<organism evidence="1 2">
    <name type="scientific">Sinimarinibacterium thermocellulolyticum</name>
    <dbReference type="NCBI Taxonomy" id="3170016"/>
    <lineage>
        <taxon>Bacteria</taxon>
        <taxon>Pseudomonadati</taxon>
        <taxon>Pseudomonadota</taxon>
        <taxon>Gammaproteobacteria</taxon>
        <taxon>Nevskiales</taxon>
        <taxon>Nevskiaceae</taxon>
        <taxon>Sinimarinibacterium</taxon>
    </lineage>
</organism>
<reference evidence="1 2" key="1">
    <citation type="submission" date="2024-06" db="EMBL/GenBank/DDBJ databases">
        <authorList>
            <person name="Li Z."/>
            <person name="Jiang Y."/>
        </authorList>
    </citation>
    <scope>NUCLEOTIDE SEQUENCE [LARGE SCALE GENOMIC DNA]</scope>
    <source>
        <strain evidence="1 2">HSW-8</strain>
    </source>
</reference>
<name>A0ABV2A9M4_9GAMM</name>
<evidence type="ECO:0000313" key="1">
    <source>
        <dbReference type="EMBL" id="MES0873476.1"/>
    </source>
</evidence>
<evidence type="ECO:0000313" key="2">
    <source>
        <dbReference type="Proteomes" id="UP001465331"/>
    </source>
</evidence>
<accession>A0ABV2A9M4</accession>
<sequence>MTQRFVSEPVPSEHFGDVPSPCIKVCTLDARGLCTGCLRHIDEITCWGAATPAQRRAILDRIAQRRAALAAALNREQGAET</sequence>
<comment type="caution">
    <text evidence="1">The sequence shown here is derived from an EMBL/GenBank/DDBJ whole genome shotgun (WGS) entry which is preliminary data.</text>
</comment>